<dbReference type="InterPro" id="IPR016162">
    <property type="entry name" value="Ald_DH_N"/>
</dbReference>
<dbReference type="Gene3D" id="3.40.605.10">
    <property type="entry name" value="Aldehyde Dehydrogenase, Chain A, domain 1"/>
    <property type="match status" value="1"/>
</dbReference>
<dbReference type="AlphaFoldDB" id="A0A3S5GXY1"/>
<dbReference type="GO" id="GO:0016620">
    <property type="term" value="F:oxidoreductase activity, acting on the aldehyde or oxo group of donors, NAD or NADP as acceptor"/>
    <property type="evidence" value="ECO:0007669"/>
    <property type="project" value="InterPro"/>
</dbReference>
<evidence type="ECO:0000256" key="2">
    <source>
        <dbReference type="ARBA" id="ARBA00023002"/>
    </source>
</evidence>
<name>A0A3S5GXY1_9BACT</name>
<protein>
    <submittedName>
        <fullName evidence="6">Aldehyde dehydrogenase</fullName>
    </submittedName>
</protein>
<dbReference type="InterPro" id="IPR016163">
    <property type="entry name" value="Ald_DH_C"/>
</dbReference>
<dbReference type="CDD" id="cd07102">
    <property type="entry name" value="ALDH_EDX86601"/>
    <property type="match status" value="1"/>
</dbReference>
<keyword evidence="2 4" id="KW-0560">Oxidoreductase</keyword>
<dbReference type="InterPro" id="IPR029510">
    <property type="entry name" value="Ald_DH_CS_GLU"/>
</dbReference>
<evidence type="ECO:0000256" key="1">
    <source>
        <dbReference type="ARBA" id="ARBA00009986"/>
    </source>
</evidence>
<feature type="active site" evidence="3">
    <location>
        <position position="231"/>
    </location>
</feature>
<dbReference type="PROSITE" id="PS00687">
    <property type="entry name" value="ALDEHYDE_DEHYDR_GLU"/>
    <property type="match status" value="1"/>
</dbReference>
<evidence type="ECO:0000256" key="3">
    <source>
        <dbReference type="PROSITE-ProRule" id="PRU10007"/>
    </source>
</evidence>
<proteinExistence type="inferred from homology"/>
<dbReference type="SUPFAM" id="SSF53720">
    <property type="entry name" value="ALDH-like"/>
    <property type="match status" value="1"/>
</dbReference>
<dbReference type="FunFam" id="3.40.309.10:FF:000009">
    <property type="entry name" value="Aldehyde dehydrogenase A"/>
    <property type="match status" value="1"/>
</dbReference>
<dbReference type="PANTHER" id="PTHR11699">
    <property type="entry name" value="ALDEHYDE DEHYDROGENASE-RELATED"/>
    <property type="match status" value="1"/>
</dbReference>
<evidence type="ECO:0000313" key="6">
    <source>
        <dbReference type="EMBL" id="AYM54065.1"/>
    </source>
</evidence>
<reference evidence="6" key="1">
    <citation type="journal article" date="2018" name="J. Ind. Microbiol. Biotechnol.">
        <title>Genome mining reveals uncommon alkylpyrones as type III PKS products from myxobacteria.</title>
        <authorList>
            <person name="Hug J.J."/>
            <person name="Panter F."/>
            <person name="Krug D."/>
            <person name="Muller R."/>
        </authorList>
    </citation>
    <scope>NUCLEOTIDE SEQUENCE</scope>
    <source>
        <strain evidence="6">MSr4204</strain>
    </source>
</reference>
<comment type="similarity">
    <text evidence="1 4">Belongs to the aldehyde dehydrogenase family.</text>
</comment>
<dbReference type="InterPro" id="IPR016161">
    <property type="entry name" value="Ald_DH/histidinol_DH"/>
</dbReference>
<evidence type="ECO:0000256" key="4">
    <source>
        <dbReference type="RuleBase" id="RU003345"/>
    </source>
</evidence>
<evidence type="ECO:0000259" key="5">
    <source>
        <dbReference type="Pfam" id="PF00171"/>
    </source>
</evidence>
<dbReference type="EMBL" id="MH908916">
    <property type="protein sequence ID" value="AYM54065.1"/>
    <property type="molecule type" value="Genomic_DNA"/>
</dbReference>
<dbReference type="Gene3D" id="3.40.309.10">
    <property type="entry name" value="Aldehyde Dehydrogenase, Chain A, domain 2"/>
    <property type="match status" value="1"/>
</dbReference>
<dbReference type="Pfam" id="PF00171">
    <property type="entry name" value="Aldedh"/>
    <property type="match status" value="1"/>
</dbReference>
<accession>A0A3S5GXY1</accession>
<dbReference type="InterPro" id="IPR015590">
    <property type="entry name" value="Aldehyde_DH_dom"/>
</dbReference>
<feature type="domain" description="Aldehyde dehydrogenase" evidence="5">
    <location>
        <begin position="6"/>
        <end position="456"/>
    </location>
</feature>
<sequence>MPDLIVDNPFTLTEDVRVPLADAAAVDRTLDAARKAALSFATSRLEDRAALCLRAVEAMEAARETIAADITRMMGKPLRQARNEVNGMAKRARYMIEIAPQSLADTVLPPLPGFERRIARAPLGVVFCLPAWNYPLLTAVNVVIPAVLAGNAVVVKHSPRSPLCGEHFASAFAAAGAPPGLVQALHCDHPTSERIAGDKRVDFVAFTGSVYGGRRIYAAAASQRLVDVGLELGGKDAAYVAEDADLDKAVDGLVDGACYNAGQSCCAVERAYVHRSLYDRFVEAALAQIKAYKLGDPLDDGTNMGPMAQPTQPAFIEKQIKEALQKGARVLAGGKPTSVDGKGRFFEPTLLVDVDPALEVMRVETFGPVLPIVPVDSDEEALRLINDSDLGLTASVWTRDRDRAARLAAAIETGTVYMNQCDTLDPALPWTGVKDSGKGATLSHLGFLHLTRPKAINFKLPA</sequence>
<organism evidence="6">
    <name type="scientific">Byssovorax cruenta</name>
    <dbReference type="NCBI Taxonomy" id="293647"/>
    <lineage>
        <taxon>Bacteria</taxon>
        <taxon>Pseudomonadati</taxon>
        <taxon>Myxococcota</taxon>
        <taxon>Polyangia</taxon>
        <taxon>Polyangiales</taxon>
        <taxon>Polyangiaceae</taxon>
        <taxon>Byssovorax</taxon>
    </lineage>
</organism>